<organism evidence="2 3">
    <name type="scientific">Solanum pennellii</name>
    <name type="common">Tomato</name>
    <name type="synonym">Lycopersicon pennellii</name>
    <dbReference type="NCBI Taxonomy" id="28526"/>
    <lineage>
        <taxon>Eukaryota</taxon>
        <taxon>Viridiplantae</taxon>
        <taxon>Streptophyta</taxon>
        <taxon>Embryophyta</taxon>
        <taxon>Tracheophyta</taxon>
        <taxon>Spermatophyta</taxon>
        <taxon>Magnoliopsida</taxon>
        <taxon>eudicotyledons</taxon>
        <taxon>Gunneridae</taxon>
        <taxon>Pentapetalae</taxon>
        <taxon>asterids</taxon>
        <taxon>lamiids</taxon>
        <taxon>Solanales</taxon>
        <taxon>Solanaceae</taxon>
        <taxon>Solanoideae</taxon>
        <taxon>Solaneae</taxon>
        <taxon>Solanum</taxon>
        <taxon>Solanum subgen. Lycopersicon</taxon>
    </lineage>
</organism>
<feature type="domain" description="Retrovirus-related Pol polyprotein from transposon TNT 1-94-like beta-barrel" evidence="1">
    <location>
        <begin position="329"/>
        <end position="404"/>
    </location>
</feature>
<sequence>MAAPPTPQKGASQTRPPLFNGKYYGWWKNRMMDHLIGENPDLWEVILDGPTIPMKTATDGITKIPKERKEWNVEDKLAIQNNAKAKKILICGIGPDEYNRISSCQDAKAIWETLQTAHEGTTQVKNSKIDNLNRQYELFRMAEAETIQEMHTRFTAIINEIYSLGEIIPNGKAVRKLLSVLPETWESKVEDITEARDLDSLAMDELIEQKKANSEKGKDIKKDKFVPSNRRMTTQEADISMKRAFAAMGNSSDEESEDDETENKSLLTLEQEDDYDFLALVAVETKEEKETCKSQETILALMAGSDYEEDKEEEDMNEKGSVRRKQQQWYLDSACSRHMTGDKRSFLSLKNIKGGNVAFGNGKSGEIQGIGKVGSMDTHAIENVYYVNGLQHNVLSVSQICDKGNNVLFTEKECRVTNSVTGNLVLLG</sequence>
<dbReference type="RefSeq" id="XP_015086893.1">
    <property type="nucleotide sequence ID" value="XM_015231407.1"/>
</dbReference>
<protein>
    <submittedName>
        <fullName evidence="3">Uncharacterized protein LOC107029988</fullName>
    </submittedName>
</protein>
<dbReference type="Pfam" id="PF22936">
    <property type="entry name" value="Pol_BBD"/>
    <property type="match status" value="1"/>
</dbReference>
<evidence type="ECO:0000313" key="3">
    <source>
        <dbReference type="RefSeq" id="XP_015086893.1"/>
    </source>
</evidence>
<accession>A0ABM1HKT0</accession>
<evidence type="ECO:0000313" key="2">
    <source>
        <dbReference type="Proteomes" id="UP000694930"/>
    </source>
</evidence>
<dbReference type="PANTHER" id="PTHR34676:SF8">
    <property type="entry name" value="TRANSMEMBRANE PROTEIN"/>
    <property type="match status" value="1"/>
</dbReference>
<dbReference type="GeneID" id="107029988"/>
<name>A0ABM1HKT0_SOLPN</name>
<dbReference type="Pfam" id="PF14223">
    <property type="entry name" value="Retrotran_gag_2"/>
    <property type="match status" value="1"/>
</dbReference>
<reference evidence="3" key="2">
    <citation type="submission" date="2025-08" db="UniProtKB">
        <authorList>
            <consortium name="RefSeq"/>
        </authorList>
    </citation>
    <scope>IDENTIFICATION</scope>
</reference>
<dbReference type="PANTHER" id="PTHR34676">
    <property type="entry name" value="DUF4219 DOMAIN-CONTAINING PROTEIN-RELATED"/>
    <property type="match status" value="1"/>
</dbReference>
<dbReference type="InterPro" id="IPR054722">
    <property type="entry name" value="PolX-like_BBD"/>
</dbReference>
<proteinExistence type="predicted"/>
<evidence type="ECO:0000259" key="1">
    <source>
        <dbReference type="Pfam" id="PF22936"/>
    </source>
</evidence>
<reference evidence="2" key="1">
    <citation type="journal article" date="2014" name="Nat. Genet.">
        <title>The genome of the stress-tolerant wild tomato species Solanum pennellii.</title>
        <authorList>
            <person name="Bolger A."/>
            <person name="Scossa F."/>
            <person name="Bolger M.E."/>
            <person name="Lanz C."/>
            <person name="Maumus F."/>
            <person name="Tohge T."/>
            <person name="Quesneville H."/>
            <person name="Alseekh S."/>
            <person name="Sorensen I."/>
            <person name="Lichtenstein G."/>
            <person name="Fich E.A."/>
            <person name="Conte M."/>
            <person name="Keller H."/>
            <person name="Schneeberger K."/>
            <person name="Schwacke R."/>
            <person name="Ofner I."/>
            <person name="Vrebalov J."/>
            <person name="Xu Y."/>
            <person name="Osorio S."/>
            <person name="Aflitos S.A."/>
            <person name="Schijlen E."/>
            <person name="Jimenez-Gomez J.M."/>
            <person name="Ryngajllo M."/>
            <person name="Kimura S."/>
            <person name="Kumar R."/>
            <person name="Koenig D."/>
            <person name="Headland L.R."/>
            <person name="Maloof J.N."/>
            <person name="Sinha N."/>
            <person name="van Ham R.C."/>
            <person name="Lankhorst R.K."/>
            <person name="Mao L."/>
            <person name="Vogel A."/>
            <person name="Arsova B."/>
            <person name="Panstruga R."/>
            <person name="Fei Z."/>
            <person name="Rose J.K."/>
            <person name="Zamir D."/>
            <person name="Carrari F."/>
            <person name="Giovannoni J.J."/>
            <person name="Weigel D."/>
            <person name="Usadel B."/>
            <person name="Fernie A.R."/>
        </authorList>
    </citation>
    <scope>NUCLEOTIDE SEQUENCE [LARGE SCALE GENOMIC DNA]</scope>
    <source>
        <strain evidence="2">cv. LA0716</strain>
    </source>
</reference>
<dbReference type="Proteomes" id="UP000694930">
    <property type="component" value="Chromosome 9"/>
</dbReference>
<keyword evidence="2" id="KW-1185">Reference proteome</keyword>
<gene>
    <name evidence="3" type="primary">LOC107029988</name>
</gene>